<evidence type="ECO:0000313" key="3">
    <source>
        <dbReference type="Proteomes" id="UP000198539"/>
    </source>
</evidence>
<dbReference type="RefSeq" id="WP_176846963.1">
    <property type="nucleotide sequence ID" value="NZ_CP061498.1"/>
</dbReference>
<evidence type="ECO:0000313" key="2">
    <source>
        <dbReference type="EMBL" id="SDW75818.1"/>
    </source>
</evidence>
<name>A0A1H2W5J0_9RHOB</name>
<dbReference type="EMBL" id="FNOM01000003">
    <property type="protein sequence ID" value="SDW75818.1"/>
    <property type="molecule type" value="Genomic_DNA"/>
</dbReference>
<proteinExistence type="predicted"/>
<evidence type="ECO:0000256" key="1">
    <source>
        <dbReference type="SAM" id="SignalP"/>
    </source>
</evidence>
<sequence>MTLKTTLAALAFTLLPGIATAACWGAKQETASTCSESQTWDAASQSCIAPVSS</sequence>
<feature type="chain" id="PRO_5011496158" description="Chitin binding Peritrophin-A domain-containing protein" evidence="1">
    <location>
        <begin position="22"/>
        <end position="53"/>
    </location>
</feature>
<reference evidence="2 3" key="1">
    <citation type="submission" date="2016-10" db="EMBL/GenBank/DDBJ databases">
        <authorList>
            <person name="de Groot N.N."/>
        </authorList>
    </citation>
    <scope>NUCLEOTIDE SEQUENCE [LARGE SCALE GENOMIC DNA]</scope>
    <source>
        <strain evidence="2 3">CGMCC 1.8894</strain>
    </source>
</reference>
<keyword evidence="1" id="KW-0732">Signal</keyword>
<evidence type="ECO:0008006" key="4">
    <source>
        <dbReference type="Google" id="ProtNLM"/>
    </source>
</evidence>
<feature type="signal peptide" evidence="1">
    <location>
        <begin position="1"/>
        <end position="21"/>
    </location>
</feature>
<dbReference type="AlphaFoldDB" id="A0A1H2W5J0"/>
<accession>A0A1H2W5J0</accession>
<protein>
    <recommendedName>
        <fullName evidence="4">Chitin binding Peritrophin-A domain-containing protein</fullName>
    </recommendedName>
</protein>
<dbReference type="Proteomes" id="UP000198539">
    <property type="component" value="Unassembled WGS sequence"/>
</dbReference>
<organism evidence="2 3">
    <name type="scientific">Roseicitreum antarcticum</name>
    <dbReference type="NCBI Taxonomy" id="564137"/>
    <lineage>
        <taxon>Bacteria</taxon>
        <taxon>Pseudomonadati</taxon>
        <taxon>Pseudomonadota</taxon>
        <taxon>Alphaproteobacteria</taxon>
        <taxon>Rhodobacterales</taxon>
        <taxon>Paracoccaceae</taxon>
        <taxon>Roseicitreum</taxon>
    </lineage>
</organism>
<keyword evidence="3" id="KW-1185">Reference proteome</keyword>
<dbReference type="STRING" id="564137.SAMN04488238_103274"/>
<dbReference type="PROSITE" id="PS51257">
    <property type="entry name" value="PROKAR_LIPOPROTEIN"/>
    <property type="match status" value="1"/>
</dbReference>
<gene>
    <name evidence="2" type="ORF">SAMN04488238_103274</name>
</gene>